<evidence type="ECO:0000313" key="2">
    <source>
        <dbReference type="Proteomes" id="UP000004016"/>
    </source>
</evidence>
<accession>A6BHY6</accession>
<dbReference type="Proteomes" id="UP000004016">
    <property type="component" value="Unassembled WGS sequence"/>
</dbReference>
<comment type="caution">
    <text evidence="1">The sequence shown here is derived from an EMBL/GenBank/DDBJ whole genome shotgun (WGS) entry which is preliminary data.</text>
</comment>
<evidence type="ECO:0000313" key="1">
    <source>
        <dbReference type="EMBL" id="EDM62702.1"/>
    </source>
</evidence>
<dbReference type="AlphaFoldDB" id="A6BHY6"/>
<organism evidence="1 2">
    <name type="scientific">Dorea longicatena DSM 13814</name>
    <dbReference type="NCBI Taxonomy" id="411462"/>
    <lineage>
        <taxon>Bacteria</taxon>
        <taxon>Bacillati</taxon>
        <taxon>Bacillota</taxon>
        <taxon>Clostridia</taxon>
        <taxon>Lachnospirales</taxon>
        <taxon>Lachnospiraceae</taxon>
        <taxon>Dorea</taxon>
    </lineage>
</organism>
<dbReference type="EMBL" id="AAXB02000010">
    <property type="protein sequence ID" value="EDM62702.1"/>
    <property type="molecule type" value="Genomic_DNA"/>
</dbReference>
<name>A6BHY6_9FIRM</name>
<reference evidence="1 2" key="1">
    <citation type="submission" date="2007-03" db="EMBL/GenBank/DDBJ databases">
        <authorList>
            <person name="Fulton L."/>
            <person name="Clifton S."/>
            <person name="Fulton B."/>
            <person name="Xu J."/>
            <person name="Minx P."/>
            <person name="Pepin K.H."/>
            <person name="Johnson M."/>
            <person name="Thiruvilangam P."/>
            <person name="Bhonagiri V."/>
            <person name="Nash W.E."/>
            <person name="Mardis E.R."/>
            <person name="Wilson R.K."/>
        </authorList>
    </citation>
    <scope>NUCLEOTIDE SEQUENCE [LARGE SCALE GENOMIC DNA]</scope>
    <source>
        <strain evidence="1 2">DSM 13814</strain>
    </source>
</reference>
<reference evidence="1 2" key="2">
    <citation type="submission" date="2007-04" db="EMBL/GenBank/DDBJ databases">
        <title>Draft genome sequence of Dorea longicatena (DSM 13814).</title>
        <authorList>
            <person name="Sudarsanam P."/>
            <person name="Ley R."/>
            <person name="Guruge J."/>
            <person name="Turnbaugh P.J."/>
            <person name="Mahowald M."/>
            <person name="Liep D."/>
            <person name="Gordon J."/>
        </authorList>
    </citation>
    <scope>NUCLEOTIDE SEQUENCE [LARGE SCALE GENOMIC DNA]</scope>
    <source>
        <strain evidence="1 2">DSM 13814</strain>
    </source>
</reference>
<proteinExistence type="predicted"/>
<dbReference type="HOGENOM" id="CLU_3342964_0_0_9"/>
<sequence length="37" mass="4030">MGRIGLKLYVALCYTKVCINKAAESAAGRISVDTKRE</sequence>
<gene>
    <name evidence="1" type="ORF">DORLON_01913</name>
</gene>
<protein>
    <submittedName>
        <fullName evidence="1">Uncharacterized protein</fullName>
    </submittedName>
</protein>